<gene>
    <name evidence="1" type="ORF">TPAR_05552</name>
</gene>
<reference evidence="1 2" key="1">
    <citation type="submission" date="2018-01" db="EMBL/GenBank/DDBJ databases">
        <title>Harnessing the power of phylogenomics to disentangle the directionality and signatures of interkingdom host jumping in the parasitic fungal genus Tolypocladium.</title>
        <authorList>
            <person name="Quandt C.A."/>
            <person name="Patterson W."/>
            <person name="Spatafora J.W."/>
        </authorList>
    </citation>
    <scope>NUCLEOTIDE SEQUENCE [LARGE SCALE GENOMIC DNA]</scope>
    <source>
        <strain evidence="1 2">NRBC 100945</strain>
    </source>
</reference>
<evidence type="ECO:0000313" key="1">
    <source>
        <dbReference type="EMBL" id="POR34223.1"/>
    </source>
</evidence>
<name>A0A2S4KVL0_9HYPO</name>
<dbReference type="Proteomes" id="UP000237481">
    <property type="component" value="Unassembled WGS sequence"/>
</dbReference>
<proteinExistence type="predicted"/>
<keyword evidence="2" id="KW-1185">Reference proteome</keyword>
<evidence type="ECO:0000313" key="2">
    <source>
        <dbReference type="Proteomes" id="UP000237481"/>
    </source>
</evidence>
<sequence length="275" mass="31389">MSDFLDTCNKSVPVYIPVCDYWPLLVQVLHNYIYRRWFRPYRSEIEHHRFICKFITPEDLPDAGSPSQATVDSLVSLNRAICAEVEARRRIYEETFTSGDEMAVYKLQPVKDYRFHILQPLFKALLIVVCFESYRNEDSKAVGRLPVFLVRTGVEDGLSAPISFKAIASKIDGYAGEARSAVRTTLETAIDFVMDLEAREAAIFGLQPDPALMPENVRFWKEALGDEPIIGPSSSFVDPEKYPWAGNGESYESWVMAQQELRSFRREARRIAGTL</sequence>
<comment type="caution">
    <text evidence="1">The sequence shown here is derived from an EMBL/GenBank/DDBJ whole genome shotgun (WGS) entry which is preliminary data.</text>
</comment>
<dbReference type="OrthoDB" id="3513679at2759"/>
<accession>A0A2S4KVL0</accession>
<dbReference type="EMBL" id="PKSG01000560">
    <property type="protein sequence ID" value="POR34223.1"/>
    <property type="molecule type" value="Genomic_DNA"/>
</dbReference>
<organism evidence="1 2">
    <name type="scientific">Tolypocladium paradoxum</name>
    <dbReference type="NCBI Taxonomy" id="94208"/>
    <lineage>
        <taxon>Eukaryota</taxon>
        <taxon>Fungi</taxon>
        <taxon>Dikarya</taxon>
        <taxon>Ascomycota</taxon>
        <taxon>Pezizomycotina</taxon>
        <taxon>Sordariomycetes</taxon>
        <taxon>Hypocreomycetidae</taxon>
        <taxon>Hypocreales</taxon>
        <taxon>Ophiocordycipitaceae</taxon>
        <taxon>Tolypocladium</taxon>
    </lineage>
</organism>
<dbReference type="AlphaFoldDB" id="A0A2S4KVL0"/>
<protein>
    <submittedName>
        <fullName evidence="1">Uncharacterized protein</fullName>
    </submittedName>
</protein>